<accession>A0A0W0GK54</accession>
<dbReference type="AlphaFoldDB" id="A0A0W0GK54"/>
<proteinExistence type="predicted"/>
<evidence type="ECO:0000313" key="3">
    <source>
        <dbReference type="EMBL" id="KTB48932.1"/>
    </source>
</evidence>
<dbReference type="InterPro" id="IPR011042">
    <property type="entry name" value="6-blade_b-propeller_TolB-like"/>
</dbReference>
<keyword evidence="1" id="KW-1133">Transmembrane helix</keyword>
<name>A0A0W0GK54_9CHLR</name>
<keyword evidence="1" id="KW-0472">Membrane</keyword>
<dbReference type="PATRIC" id="fig|1217799.6.peg.1831"/>
<dbReference type="PANTHER" id="PTHR19328">
    <property type="entry name" value="HEDGEHOG-INTERACTING PROTEIN"/>
    <property type="match status" value="1"/>
</dbReference>
<dbReference type="Proteomes" id="UP000053947">
    <property type="component" value="Unassembled WGS sequence"/>
</dbReference>
<gene>
    <name evidence="3" type="ORF">DEALK_17790</name>
</gene>
<dbReference type="RefSeq" id="WP_058439848.1">
    <property type="nucleotide sequence ID" value="NZ_KQ758903.1"/>
</dbReference>
<feature type="domain" description="Glucose/Sorbosone dehydrogenase" evidence="2">
    <location>
        <begin position="50"/>
        <end position="346"/>
    </location>
</feature>
<dbReference type="Pfam" id="PF07995">
    <property type="entry name" value="GSDH"/>
    <property type="match status" value="1"/>
</dbReference>
<feature type="transmembrane region" description="Helical" evidence="1">
    <location>
        <begin position="7"/>
        <end position="26"/>
    </location>
</feature>
<dbReference type="InterPro" id="IPR012938">
    <property type="entry name" value="Glc/Sorbosone_DH"/>
</dbReference>
<dbReference type="STRING" id="1217799.DEALK_17790"/>
<dbReference type="EMBL" id="LFDV01000002">
    <property type="protein sequence ID" value="KTB48932.1"/>
    <property type="molecule type" value="Genomic_DNA"/>
</dbReference>
<dbReference type="SUPFAM" id="SSF50952">
    <property type="entry name" value="Soluble quinoprotein glucose dehydrogenase"/>
    <property type="match status" value="1"/>
</dbReference>
<keyword evidence="1" id="KW-0812">Transmembrane</keyword>
<evidence type="ECO:0000313" key="4">
    <source>
        <dbReference type="Proteomes" id="UP000053947"/>
    </source>
</evidence>
<organism evidence="3 4">
    <name type="scientific">Dehalogenimonas alkenigignens</name>
    <dbReference type="NCBI Taxonomy" id="1217799"/>
    <lineage>
        <taxon>Bacteria</taxon>
        <taxon>Bacillati</taxon>
        <taxon>Chloroflexota</taxon>
        <taxon>Dehalococcoidia</taxon>
        <taxon>Dehalococcoidales</taxon>
        <taxon>Dehalococcoidaceae</taxon>
        <taxon>Dehalogenimonas</taxon>
    </lineage>
</organism>
<dbReference type="Gene3D" id="2.120.10.30">
    <property type="entry name" value="TolB, C-terminal domain"/>
    <property type="match status" value="1"/>
</dbReference>
<dbReference type="OrthoDB" id="9770043at2"/>
<evidence type="ECO:0000256" key="1">
    <source>
        <dbReference type="SAM" id="Phobius"/>
    </source>
</evidence>
<comment type="caution">
    <text evidence="3">The sequence shown here is derived from an EMBL/GenBank/DDBJ whole genome shotgun (WGS) entry which is preliminary data.</text>
</comment>
<evidence type="ECO:0000259" key="2">
    <source>
        <dbReference type="Pfam" id="PF07995"/>
    </source>
</evidence>
<reference evidence="3 4" key="1">
    <citation type="submission" date="2015-06" db="EMBL/GenBank/DDBJ databases">
        <title>Genome sequence of the organohalide-respiring Dehalogenimonas alkenigignens type strain (IP3-3T).</title>
        <authorList>
            <person name="Key T.A."/>
            <person name="Richmond D.P."/>
            <person name="Bowman K.S."/>
            <person name="Cho Y.-J."/>
            <person name="Chun J."/>
            <person name="da Costa M.S."/>
            <person name="Rainey F.A."/>
            <person name="Moe W.M."/>
        </authorList>
    </citation>
    <scope>NUCLEOTIDE SEQUENCE [LARGE SCALE GENOMIC DNA]</scope>
    <source>
        <strain evidence="3 4">IP3-3</strain>
    </source>
</reference>
<dbReference type="InterPro" id="IPR011041">
    <property type="entry name" value="Quinoprot_gluc/sorb_DH_b-prop"/>
</dbReference>
<dbReference type="PANTHER" id="PTHR19328:SF13">
    <property type="entry name" value="HIPL1 PROTEIN"/>
    <property type="match status" value="1"/>
</dbReference>
<protein>
    <submittedName>
        <fullName evidence="3">Glucose/sorbosone dehydrogenase</fullName>
    </submittedName>
</protein>
<sequence>MSRSRFIATIIIVTALIGGGLLWWNFLARRSIPPPPDGNSQIASAVVEGLEIPWEFAFLPDGAILLTERPGRVRYIDSSGALRADPLPGVEGVAAVGEGGLLGLALHPGFDYNRWIYLYHTYRVGGGLANRVVRYTLGNNLTLSGYTVIIDGIPGGNVHNGGRIKFCPDGLLYIGTGDSGIDTLAQDLNSLAGKILRLNDDGSIPSGNPFPNSAVYSYGHRNVQGLAWDSFGQLWATEHGSNNFDELNLIEAANNYGWPVVRGETTAPGMTGPKLHSGNDTWAPSGLTFFQGSLYFTGLRGQSIFEYNLQTGGLTRYLNGIFGRLRDIVNGPDGYLYVITNNLDGRGIPLAGDDHLIRINPARLAETA</sequence>
<keyword evidence="4" id="KW-1185">Reference proteome</keyword>